<sequence>MWSRTTGLLRAQRIPAIAQTARQASAQKSFSTTIAAFGLFKDYVTHLKSTSVEEITPAELNAKLTHDPVTGPLPSFHLLDVRETYEWNEEHIPCAVYTGRGCLERDIEGIIPDVQDEIVVYCAGGHRSVLAADSLQKLGYKNVKSLQGGLGQWKNQGMSVQQNN</sequence>
<dbReference type="InterPro" id="IPR036873">
    <property type="entry name" value="Rhodanese-like_dom_sf"/>
</dbReference>
<reference evidence="2 3" key="1">
    <citation type="journal article" date="2019" name="Sci. Rep.">
        <title>Comparative genomics of chytrid fungi reveal insights into the obligate biotrophic and pathogenic lifestyle of Synchytrium endobioticum.</title>
        <authorList>
            <person name="van de Vossenberg B.T.L.H."/>
            <person name="Warris S."/>
            <person name="Nguyen H.D.T."/>
            <person name="van Gent-Pelzer M.P.E."/>
            <person name="Joly D.L."/>
            <person name="van de Geest H.C."/>
            <person name="Bonants P.J.M."/>
            <person name="Smith D.S."/>
            <person name="Levesque C.A."/>
            <person name="van der Lee T.A.J."/>
        </authorList>
    </citation>
    <scope>NUCLEOTIDE SEQUENCE [LARGE SCALE GENOMIC DNA]</scope>
    <source>
        <strain evidence="2 3">LEV6574</strain>
    </source>
</reference>
<organism evidence="2 3">
    <name type="scientific">Synchytrium endobioticum</name>
    <dbReference type="NCBI Taxonomy" id="286115"/>
    <lineage>
        <taxon>Eukaryota</taxon>
        <taxon>Fungi</taxon>
        <taxon>Fungi incertae sedis</taxon>
        <taxon>Chytridiomycota</taxon>
        <taxon>Chytridiomycota incertae sedis</taxon>
        <taxon>Chytridiomycetes</taxon>
        <taxon>Synchytriales</taxon>
        <taxon>Synchytriaceae</taxon>
        <taxon>Synchytrium</taxon>
    </lineage>
</organism>
<accession>A0A507D4W9</accession>
<dbReference type="Gene3D" id="3.40.250.10">
    <property type="entry name" value="Rhodanese-like domain"/>
    <property type="match status" value="1"/>
</dbReference>
<dbReference type="OrthoDB" id="566238at2759"/>
<dbReference type="EMBL" id="QEAM01000101">
    <property type="protein sequence ID" value="TPX46559.1"/>
    <property type="molecule type" value="Genomic_DNA"/>
</dbReference>
<dbReference type="PANTHER" id="PTHR44086:SF10">
    <property type="entry name" value="THIOSULFATE SULFURTRANSFERASE_RHODANESE-LIKE DOMAIN-CONTAINING PROTEIN 3"/>
    <property type="match status" value="1"/>
</dbReference>
<feature type="domain" description="Rhodanese" evidence="1">
    <location>
        <begin position="72"/>
        <end position="162"/>
    </location>
</feature>
<dbReference type="Proteomes" id="UP000320475">
    <property type="component" value="Unassembled WGS sequence"/>
</dbReference>
<evidence type="ECO:0000259" key="1">
    <source>
        <dbReference type="PROSITE" id="PS50206"/>
    </source>
</evidence>
<dbReference type="PROSITE" id="PS50206">
    <property type="entry name" value="RHODANESE_3"/>
    <property type="match status" value="1"/>
</dbReference>
<dbReference type="SMART" id="SM00450">
    <property type="entry name" value="RHOD"/>
    <property type="match status" value="1"/>
</dbReference>
<name>A0A507D4W9_9FUNG</name>
<dbReference type="InterPro" id="IPR001763">
    <property type="entry name" value="Rhodanese-like_dom"/>
</dbReference>
<dbReference type="AlphaFoldDB" id="A0A507D4W9"/>
<dbReference type="GO" id="GO:0005739">
    <property type="term" value="C:mitochondrion"/>
    <property type="evidence" value="ECO:0007669"/>
    <property type="project" value="TreeGrafter"/>
</dbReference>
<gene>
    <name evidence="2" type="ORF">SeLEV6574_g03171</name>
</gene>
<protein>
    <recommendedName>
        <fullName evidence="1">Rhodanese domain-containing protein</fullName>
    </recommendedName>
</protein>
<dbReference type="PANTHER" id="PTHR44086">
    <property type="entry name" value="THIOSULFATE SULFURTRANSFERASE RDL2, MITOCHONDRIAL-RELATED"/>
    <property type="match status" value="1"/>
</dbReference>
<proteinExistence type="predicted"/>
<evidence type="ECO:0000313" key="3">
    <source>
        <dbReference type="Proteomes" id="UP000320475"/>
    </source>
</evidence>
<dbReference type="Pfam" id="PF00581">
    <property type="entry name" value="Rhodanese"/>
    <property type="match status" value="1"/>
</dbReference>
<dbReference type="GO" id="GO:0004792">
    <property type="term" value="F:thiosulfate-cyanide sulfurtransferase activity"/>
    <property type="evidence" value="ECO:0007669"/>
    <property type="project" value="TreeGrafter"/>
</dbReference>
<dbReference type="SUPFAM" id="SSF52821">
    <property type="entry name" value="Rhodanese/Cell cycle control phosphatase"/>
    <property type="match status" value="1"/>
</dbReference>
<dbReference type="VEuPathDB" id="FungiDB:SeMB42_g02214"/>
<evidence type="ECO:0000313" key="2">
    <source>
        <dbReference type="EMBL" id="TPX46559.1"/>
    </source>
</evidence>
<dbReference type="CDD" id="cd00158">
    <property type="entry name" value="RHOD"/>
    <property type="match status" value="1"/>
</dbReference>
<comment type="caution">
    <text evidence="2">The sequence shown here is derived from an EMBL/GenBank/DDBJ whole genome shotgun (WGS) entry which is preliminary data.</text>
</comment>